<evidence type="ECO:0000259" key="7">
    <source>
        <dbReference type="PROSITE" id="PS50850"/>
    </source>
</evidence>
<dbReference type="PROSITE" id="PS50850">
    <property type="entry name" value="MFS"/>
    <property type="match status" value="1"/>
</dbReference>
<proteinExistence type="predicted"/>
<gene>
    <name evidence="8" type="ORF">NBG84_02970</name>
</gene>
<name>A0ABT0UFV6_9ACTN</name>
<keyword evidence="2 6" id="KW-0812">Transmembrane</keyword>
<dbReference type="InterPro" id="IPR020846">
    <property type="entry name" value="MFS_dom"/>
</dbReference>
<feature type="transmembrane region" description="Helical" evidence="6">
    <location>
        <begin position="311"/>
        <end position="330"/>
    </location>
</feature>
<dbReference type="EMBL" id="JAMQAW010000002">
    <property type="protein sequence ID" value="MCM2387284.1"/>
    <property type="molecule type" value="Genomic_DNA"/>
</dbReference>
<dbReference type="Pfam" id="PF07690">
    <property type="entry name" value="MFS_1"/>
    <property type="match status" value="1"/>
</dbReference>
<accession>A0ABT0UFV6</accession>
<feature type="transmembrane region" description="Helical" evidence="6">
    <location>
        <begin position="374"/>
        <end position="395"/>
    </location>
</feature>
<feature type="transmembrane region" description="Helical" evidence="6">
    <location>
        <begin position="69"/>
        <end position="90"/>
    </location>
</feature>
<evidence type="ECO:0000256" key="6">
    <source>
        <dbReference type="SAM" id="Phobius"/>
    </source>
</evidence>
<dbReference type="SUPFAM" id="SSF103473">
    <property type="entry name" value="MFS general substrate transporter"/>
    <property type="match status" value="1"/>
</dbReference>
<evidence type="ECO:0000313" key="9">
    <source>
        <dbReference type="Proteomes" id="UP001431429"/>
    </source>
</evidence>
<keyword evidence="9" id="KW-1185">Reference proteome</keyword>
<keyword evidence="3 6" id="KW-1133">Transmembrane helix</keyword>
<evidence type="ECO:0000256" key="1">
    <source>
        <dbReference type="ARBA" id="ARBA00004651"/>
    </source>
</evidence>
<feature type="transmembrane region" description="Helical" evidence="6">
    <location>
        <begin position="277"/>
        <end position="299"/>
    </location>
</feature>
<organism evidence="8 9">
    <name type="scientific">Streptomyces albipurpureus</name>
    <dbReference type="NCBI Taxonomy" id="2897419"/>
    <lineage>
        <taxon>Bacteria</taxon>
        <taxon>Bacillati</taxon>
        <taxon>Actinomycetota</taxon>
        <taxon>Actinomycetes</taxon>
        <taxon>Kitasatosporales</taxon>
        <taxon>Streptomycetaceae</taxon>
        <taxon>Streptomyces</taxon>
    </lineage>
</organism>
<feature type="transmembrane region" description="Helical" evidence="6">
    <location>
        <begin position="162"/>
        <end position="184"/>
    </location>
</feature>
<evidence type="ECO:0000256" key="5">
    <source>
        <dbReference type="SAM" id="MobiDB-lite"/>
    </source>
</evidence>
<dbReference type="Gene3D" id="1.20.1250.20">
    <property type="entry name" value="MFS general substrate transporter like domains"/>
    <property type="match status" value="2"/>
</dbReference>
<evidence type="ECO:0000256" key="4">
    <source>
        <dbReference type="ARBA" id="ARBA00023136"/>
    </source>
</evidence>
<feature type="transmembrane region" description="Helical" evidence="6">
    <location>
        <begin position="336"/>
        <end position="353"/>
    </location>
</feature>
<dbReference type="PANTHER" id="PTHR23528:SF1">
    <property type="entry name" value="MAJOR FACILITATOR SUPERFAMILY (MFS) PROFILE DOMAIN-CONTAINING PROTEIN"/>
    <property type="match status" value="1"/>
</dbReference>
<feature type="transmembrane region" description="Helical" evidence="6">
    <location>
        <begin position="190"/>
        <end position="210"/>
    </location>
</feature>
<comment type="subcellular location">
    <subcellularLocation>
        <location evidence="1">Cell membrane</location>
        <topology evidence="1">Multi-pass membrane protein</topology>
    </subcellularLocation>
</comment>
<feature type="transmembrane region" description="Helical" evidence="6">
    <location>
        <begin position="401"/>
        <end position="420"/>
    </location>
</feature>
<evidence type="ECO:0000256" key="3">
    <source>
        <dbReference type="ARBA" id="ARBA00022989"/>
    </source>
</evidence>
<keyword evidence="4 6" id="KW-0472">Membrane</keyword>
<sequence length="424" mass="44167">MAIQPAADTAAPESGPATPRQRLSPQVRRVFGFIAPVNFSIYLVVGAVPGVLLPLQVQGIDESNKASNLAIIAGVGAVAAMIASPVAGLLSDRTRSRFGRRAPWLLGGTLATGLSLIGMGFAHGVAQLVVAWTIVQIALNLVISPLTALLPDRVPPAVRGSFATLSGIGLMFGALGGQVLGATFADNIRLGYLLLPGGMLVAIALFLVFCPDPSSRDQRNDPFSLTLFLKTFWVSPRQHPDFFWGFLSRLTLFTGYFLITGYQLYILQDHIGLGDDAVGKVALLGGISLAAIIVSTSVSGPLSDRLGRRKVFVIAAAAVMGVAMLAPLLMPTLTGMIIFTVVCGLGFGVYQAVDSALMSEVLPSADTFAKDLGVLNIAATLPQTIGPFLGGAIVVGFGYSALFPVGLVFALIGALAIVPIKSVR</sequence>
<feature type="domain" description="Major facilitator superfamily (MFS) profile" evidence="7">
    <location>
        <begin position="30"/>
        <end position="424"/>
    </location>
</feature>
<dbReference type="RefSeq" id="WP_250917633.1">
    <property type="nucleotide sequence ID" value="NZ_JAMQAW010000002.1"/>
</dbReference>
<feature type="transmembrane region" description="Helical" evidence="6">
    <location>
        <begin position="102"/>
        <end position="123"/>
    </location>
</feature>
<feature type="transmembrane region" description="Helical" evidence="6">
    <location>
        <begin position="129"/>
        <end position="150"/>
    </location>
</feature>
<dbReference type="PROSITE" id="PS00216">
    <property type="entry name" value="SUGAR_TRANSPORT_1"/>
    <property type="match status" value="1"/>
</dbReference>
<feature type="region of interest" description="Disordered" evidence="5">
    <location>
        <begin position="1"/>
        <end position="21"/>
    </location>
</feature>
<feature type="transmembrane region" description="Helical" evidence="6">
    <location>
        <begin position="30"/>
        <end position="57"/>
    </location>
</feature>
<protein>
    <submittedName>
        <fullName evidence="8">MFS transporter</fullName>
    </submittedName>
</protein>
<comment type="caution">
    <text evidence="8">The sequence shown here is derived from an EMBL/GenBank/DDBJ whole genome shotgun (WGS) entry which is preliminary data.</text>
</comment>
<reference evidence="8" key="1">
    <citation type="submission" date="2022-06" db="EMBL/GenBank/DDBJ databases">
        <title>Genome public.</title>
        <authorList>
            <person name="Sun Q."/>
        </authorList>
    </citation>
    <scope>NUCLEOTIDE SEQUENCE</scope>
    <source>
        <strain evidence="8">CWNU-1</strain>
    </source>
</reference>
<dbReference type="InterPro" id="IPR036259">
    <property type="entry name" value="MFS_trans_sf"/>
</dbReference>
<dbReference type="InterPro" id="IPR011701">
    <property type="entry name" value="MFS"/>
</dbReference>
<evidence type="ECO:0000256" key="2">
    <source>
        <dbReference type="ARBA" id="ARBA00022692"/>
    </source>
</evidence>
<dbReference type="Proteomes" id="UP001431429">
    <property type="component" value="Unassembled WGS sequence"/>
</dbReference>
<feature type="transmembrane region" description="Helical" evidence="6">
    <location>
        <begin position="242"/>
        <end position="265"/>
    </location>
</feature>
<dbReference type="InterPro" id="IPR005829">
    <property type="entry name" value="Sugar_transporter_CS"/>
</dbReference>
<dbReference type="PANTHER" id="PTHR23528">
    <property type="match status" value="1"/>
</dbReference>
<evidence type="ECO:0000313" key="8">
    <source>
        <dbReference type="EMBL" id="MCM2387284.1"/>
    </source>
</evidence>